<evidence type="ECO:0000313" key="6">
    <source>
        <dbReference type="Proteomes" id="UP000045706"/>
    </source>
</evidence>
<feature type="region of interest" description="Disordered" evidence="2">
    <location>
        <begin position="502"/>
        <end position="523"/>
    </location>
</feature>
<dbReference type="AlphaFoldDB" id="A0A0G4M1S0"/>
<reference evidence="6" key="1">
    <citation type="submission" date="2015-05" db="EMBL/GenBank/DDBJ databases">
        <authorList>
            <person name="Fogelqvist Johan"/>
        </authorList>
    </citation>
    <scope>NUCLEOTIDE SEQUENCE [LARGE SCALE GENOMIC DNA]</scope>
</reference>
<feature type="compositionally biased region" description="Polar residues" evidence="2">
    <location>
        <begin position="569"/>
        <end position="583"/>
    </location>
</feature>
<feature type="region of interest" description="Disordered" evidence="2">
    <location>
        <begin position="240"/>
        <end position="274"/>
    </location>
</feature>
<feature type="compositionally biased region" description="Low complexity" evidence="2">
    <location>
        <begin position="249"/>
        <end position="264"/>
    </location>
</feature>
<keyword evidence="1" id="KW-0175">Coiled coil</keyword>
<evidence type="ECO:0000259" key="4">
    <source>
        <dbReference type="Pfam" id="PF20497"/>
    </source>
</evidence>
<name>A0A0G4M1S0_VERLO</name>
<dbReference type="InterPro" id="IPR013859">
    <property type="entry name" value="Ssr4_N"/>
</dbReference>
<evidence type="ECO:0000256" key="1">
    <source>
        <dbReference type="SAM" id="Coils"/>
    </source>
</evidence>
<dbReference type="InterPro" id="IPR046464">
    <property type="entry name" value="SWI-SNF_Ssr4_C"/>
</dbReference>
<dbReference type="GO" id="GO:0006338">
    <property type="term" value="P:chromatin remodeling"/>
    <property type="evidence" value="ECO:0007669"/>
    <property type="project" value="InterPro"/>
</dbReference>
<organism evidence="5 6">
    <name type="scientific">Verticillium longisporum</name>
    <name type="common">Verticillium dahliae var. longisporum</name>
    <dbReference type="NCBI Taxonomy" id="100787"/>
    <lineage>
        <taxon>Eukaryota</taxon>
        <taxon>Fungi</taxon>
        <taxon>Dikarya</taxon>
        <taxon>Ascomycota</taxon>
        <taxon>Pezizomycotina</taxon>
        <taxon>Sordariomycetes</taxon>
        <taxon>Hypocreomycetidae</taxon>
        <taxon>Glomerellales</taxon>
        <taxon>Plectosphaerellaceae</taxon>
        <taxon>Verticillium</taxon>
    </lineage>
</organism>
<accession>A0A0G4M1S0</accession>
<proteinExistence type="predicted"/>
<feature type="domain" description="SWI/SNF and RSC complexes subunit Ssr4 C-terminal" evidence="4">
    <location>
        <begin position="280"/>
        <end position="502"/>
    </location>
</feature>
<evidence type="ECO:0008006" key="7">
    <source>
        <dbReference type="Google" id="ProtNLM"/>
    </source>
</evidence>
<dbReference type="Proteomes" id="UP000045706">
    <property type="component" value="Unassembled WGS sequence"/>
</dbReference>
<protein>
    <recommendedName>
        <fullName evidence="7">DUF1750-domain-containing protein</fullName>
    </recommendedName>
</protein>
<feature type="region of interest" description="Disordered" evidence="2">
    <location>
        <begin position="563"/>
        <end position="583"/>
    </location>
</feature>
<evidence type="ECO:0000259" key="3">
    <source>
        <dbReference type="Pfam" id="PF08549"/>
    </source>
</evidence>
<gene>
    <name evidence="5" type="ORF">BN1723_014094</name>
</gene>
<evidence type="ECO:0000313" key="5">
    <source>
        <dbReference type="EMBL" id="CRK28197.1"/>
    </source>
</evidence>
<evidence type="ECO:0000256" key="2">
    <source>
        <dbReference type="SAM" id="MobiDB-lite"/>
    </source>
</evidence>
<dbReference type="EMBL" id="CVQI01020890">
    <property type="protein sequence ID" value="CRK28197.1"/>
    <property type="molecule type" value="Genomic_DNA"/>
</dbReference>
<dbReference type="Pfam" id="PF20497">
    <property type="entry name" value="SWI-SNF_Ssr4_C"/>
    <property type="match status" value="2"/>
</dbReference>
<sequence length="583" mass="64345">MAQQQPIHDPSDAIEDQLLPHVHLISANQYPNQGRLDLQHVTKWLLGAPQVAKDKAPFFWTYLDRPNDGQVLLTWQPLKRLGTNFASDGIIWAPEQYHRQEVGNGLNLEIYYNKTGFAPGDPAAVRARRRFRLVPSQQVNINAPQPDISLWLVHYGQADPQDRLPINMVPFTQDSQTMLNQRNYLQNCGQITRKDFMLSDRGNWPQIAWPRSGGNRQQVYAPIQSRRLPQQMAYPTHQQVMPTGRRGGRQTQAQAAAQAAAQSQAPPPPPGSLAALQLELEDEDLYGDVFDTLTPRDIALSRYQQNHEWMEEVWSSPYSLIHITPPDLGLGLKGELAPLTDGIFSSQGGEAHLENPKKPYVGKLDKGLADEFRKRAQEHIDTTNAEIEKMKADHEAAIAKMKANATILSAEKELRHSVEERGSEFWRLEGQVTDSDEGSSAWSQKHNKKIDDIVAQVEAHLGRQIAVLHGVNRVQAGGYLEPVPEPVKKATPVPVKEATSVAVPNLGAESNDMSRRDNDFSSLGDLDTAGEALAGYDGGLDGGAGSLGDGLDLNMEMEDSAFGDAFHGASNTNTPGENQSEGV</sequence>
<feature type="coiled-coil region" evidence="1">
    <location>
        <begin position="373"/>
        <end position="404"/>
    </location>
</feature>
<dbReference type="Pfam" id="PF08549">
    <property type="entry name" value="SWI-SNF_Ssr4_N"/>
    <property type="match status" value="1"/>
</dbReference>
<feature type="domain" description="SWI/SNF and RSC complexes subunit Ssr4 N-terminal" evidence="3">
    <location>
        <begin position="8"/>
        <end position="221"/>
    </location>
</feature>
<feature type="domain" description="SWI/SNF and RSC complexes subunit Ssr4 C-terminal" evidence="4">
    <location>
        <begin position="508"/>
        <end position="574"/>
    </location>
</feature>